<dbReference type="EMBL" id="JAOWKX010000002">
    <property type="protein sequence ID" value="MCV2883992.1"/>
    <property type="molecule type" value="Genomic_DNA"/>
</dbReference>
<evidence type="ECO:0000256" key="1">
    <source>
        <dbReference type="ARBA" id="ARBA00023098"/>
    </source>
</evidence>
<feature type="domain" description="PNPLA" evidence="3">
    <location>
        <begin position="21"/>
        <end position="278"/>
    </location>
</feature>
<dbReference type="InterPro" id="IPR002641">
    <property type="entry name" value="PNPLA_dom"/>
</dbReference>
<feature type="short sequence motif" description="DGA/G" evidence="2">
    <location>
        <begin position="265"/>
        <end position="267"/>
    </location>
</feature>
<keyword evidence="2" id="KW-0378">Hydrolase</keyword>
<comment type="caution">
    <text evidence="4">The sequence shown here is derived from an EMBL/GenBank/DDBJ whole genome shotgun (WGS) entry which is preliminary data.</text>
</comment>
<feature type="active site" description="Nucleophile" evidence="2">
    <location>
        <position position="54"/>
    </location>
</feature>
<dbReference type="InterPro" id="IPR016035">
    <property type="entry name" value="Acyl_Trfase/lysoPLipase"/>
</dbReference>
<accession>A0ABT3A5N5</accession>
<gene>
    <name evidence="4" type="ORF">OE749_04710</name>
</gene>
<keyword evidence="5" id="KW-1185">Reference proteome</keyword>
<dbReference type="Pfam" id="PF01734">
    <property type="entry name" value="Patatin"/>
    <property type="match status" value="1"/>
</dbReference>
<sequence length="390" mass="44303">MARDKRFSDVIDKEGNQYIDIVMEGGGVLGIALVGYTYGLEEAGIRFRSTGGTSAGAINALLLQALGTPNERTSERMLDYLANMPMTKFQDGGWPAKFFVKTFLRKSRLKWVSWLGVVPSLLFHIGFHPGEQFHRWLTNILKAHSVDSWRFLKYRMRRLPSGLVYAPKGEDSQPLTETEFSPKLKIVSAELTTTTKVVLPERDGALIYKVLDEANPADFARASMSVPFFFRPFRVKSLPKSDVSIKKWRKLGYLGKIPEEAIFVDGGIVSNFPVNLFHVKAGIPKMPTFGVKLGVDRDAPRKIEGPLSISAAMINVMRFDSDSEYIRNNSDFKQLVKEINTGHHFWLNFELSESDKLDLFIKGLEAARDFLQEFNWDKYKISRKLATRYQ</sequence>
<proteinExistence type="predicted"/>
<feature type="active site" description="Proton acceptor" evidence="2">
    <location>
        <position position="265"/>
    </location>
</feature>
<protein>
    <submittedName>
        <fullName evidence="4">Patatin-like phospholipase family protein</fullName>
    </submittedName>
</protein>
<dbReference type="Proteomes" id="UP001652504">
    <property type="component" value="Unassembled WGS sequence"/>
</dbReference>
<dbReference type="PANTHER" id="PTHR46394">
    <property type="entry name" value="ANNEXIN"/>
    <property type="match status" value="1"/>
</dbReference>
<keyword evidence="2" id="KW-0442">Lipid degradation</keyword>
<dbReference type="Gene3D" id="3.40.1090.10">
    <property type="entry name" value="Cytosolic phospholipase A2 catalytic domain"/>
    <property type="match status" value="2"/>
</dbReference>
<organism evidence="4 5">
    <name type="scientific">Fluctibacter corallii</name>
    <dbReference type="NCBI Taxonomy" id="2984329"/>
    <lineage>
        <taxon>Bacteria</taxon>
        <taxon>Pseudomonadati</taxon>
        <taxon>Pseudomonadota</taxon>
        <taxon>Gammaproteobacteria</taxon>
        <taxon>Alteromonadales</taxon>
        <taxon>Alteromonadaceae</taxon>
        <taxon>Fluctibacter</taxon>
    </lineage>
</organism>
<feature type="short sequence motif" description="GXSXG" evidence="2">
    <location>
        <begin position="52"/>
        <end position="56"/>
    </location>
</feature>
<evidence type="ECO:0000259" key="3">
    <source>
        <dbReference type="PROSITE" id="PS51635"/>
    </source>
</evidence>
<keyword evidence="1 2" id="KW-0443">Lipid metabolism</keyword>
<dbReference type="PANTHER" id="PTHR46394:SF1">
    <property type="entry name" value="PNPLA DOMAIN-CONTAINING PROTEIN"/>
    <property type="match status" value="1"/>
</dbReference>
<reference evidence="4 5" key="1">
    <citation type="submission" date="2022-10" db="EMBL/GenBank/DDBJ databases">
        <title>Aestuariibacter sp. AA17 isolated from Montipora capitata coral fragment.</title>
        <authorList>
            <person name="Emsley S.A."/>
            <person name="Pfannmuller K.M."/>
            <person name="Loughran R.M."/>
            <person name="Shlafstein M."/>
            <person name="Papke E."/>
            <person name="Saw J.H."/>
            <person name="Ushijima B."/>
            <person name="Videau P."/>
        </authorList>
    </citation>
    <scope>NUCLEOTIDE SEQUENCE [LARGE SCALE GENOMIC DNA]</scope>
    <source>
        <strain evidence="4 5">AA17</strain>
    </source>
</reference>
<evidence type="ECO:0000313" key="4">
    <source>
        <dbReference type="EMBL" id="MCV2883992.1"/>
    </source>
</evidence>
<evidence type="ECO:0000313" key="5">
    <source>
        <dbReference type="Proteomes" id="UP001652504"/>
    </source>
</evidence>
<dbReference type="SUPFAM" id="SSF52151">
    <property type="entry name" value="FabD/lysophospholipase-like"/>
    <property type="match status" value="1"/>
</dbReference>
<feature type="short sequence motif" description="GXGXXG" evidence="2">
    <location>
        <begin position="25"/>
        <end position="30"/>
    </location>
</feature>
<name>A0ABT3A5N5_9ALTE</name>
<dbReference type="PROSITE" id="PS51635">
    <property type="entry name" value="PNPLA"/>
    <property type="match status" value="1"/>
</dbReference>
<evidence type="ECO:0000256" key="2">
    <source>
        <dbReference type="PROSITE-ProRule" id="PRU01161"/>
    </source>
</evidence>
<dbReference type="InterPro" id="IPR052580">
    <property type="entry name" value="Lipid_Hydrolase"/>
</dbReference>